<dbReference type="RefSeq" id="WP_126615410.1">
    <property type="nucleotide sequence ID" value="NZ_CP034562.1"/>
</dbReference>
<evidence type="ECO:0000256" key="13">
    <source>
        <dbReference type="PIRSR" id="PIRSR037839-1"/>
    </source>
</evidence>
<dbReference type="EC" id="3.1.26.4" evidence="5 12"/>
<evidence type="ECO:0000313" key="15">
    <source>
        <dbReference type="EMBL" id="AZQ63174.1"/>
    </source>
</evidence>
<evidence type="ECO:0000256" key="5">
    <source>
        <dbReference type="ARBA" id="ARBA00012180"/>
    </source>
</evidence>
<dbReference type="PROSITE" id="PS50879">
    <property type="entry name" value="RNASE_H_1"/>
    <property type="match status" value="1"/>
</dbReference>
<comment type="subcellular location">
    <subcellularLocation>
        <location evidence="12">Cytoplasm</location>
    </subcellularLocation>
</comment>
<dbReference type="Pfam" id="PF01693">
    <property type="entry name" value="Cauli_VI"/>
    <property type="match status" value="1"/>
</dbReference>
<dbReference type="GO" id="GO:0046872">
    <property type="term" value="F:metal ion binding"/>
    <property type="evidence" value="ECO:0007669"/>
    <property type="project" value="UniProtKB-KW"/>
</dbReference>
<dbReference type="Gene3D" id="3.40.970.10">
    <property type="entry name" value="Ribonuclease H1, N-terminal domain"/>
    <property type="match status" value="1"/>
</dbReference>
<name>A0A3Q9FMI1_9BACT</name>
<keyword evidence="7 12" id="KW-0540">Nuclease</keyword>
<comment type="cofactor">
    <cofactor evidence="2">
        <name>Mg(2+)</name>
        <dbReference type="ChEBI" id="CHEBI:18420"/>
    </cofactor>
</comment>
<keyword evidence="11 12" id="KW-0460">Magnesium</keyword>
<dbReference type="PANTHER" id="PTHR10642:SF26">
    <property type="entry name" value="RIBONUCLEASE H1"/>
    <property type="match status" value="1"/>
</dbReference>
<keyword evidence="12" id="KW-0963">Cytoplasm</keyword>
<evidence type="ECO:0000256" key="8">
    <source>
        <dbReference type="ARBA" id="ARBA00022723"/>
    </source>
</evidence>
<evidence type="ECO:0000259" key="14">
    <source>
        <dbReference type="PROSITE" id="PS50879"/>
    </source>
</evidence>
<dbReference type="GO" id="GO:0005737">
    <property type="term" value="C:cytoplasm"/>
    <property type="evidence" value="ECO:0007669"/>
    <property type="project" value="UniProtKB-SubCell"/>
</dbReference>
<feature type="domain" description="RNase H type-1" evidence="14">
    <location>
        <begin position="80"/>
        <end position="215"/>
    </location>
</feature>
<dbReference type="GO" id="GO:0004523">
    <property type="term" value="F:RNA-DNA hybrid ribonuclease activity"/>
    <property type="evidence" value="ECO:0007669"/>
    <property type="project" value="UniProtKB-UniRule"/>
</dbReference>
<evidence type="ECO:0000256" key="2">
    <source>
        <dbReference type="ARBA" id="ARBA00001946"/>
    </source>
</evidence>
<keyword evidence="13" id="KW-0464">Manganese</keyword>
<dbReference type="InterPro" id="IPR036397">
    <property type="entry name" value="RNaseH_sf"/>
</dbReference>
<evidence type="ECO:0000256" key="6">
    <source>
        <dbReference type="ARBA" id="ARBA00017721"/>
    </source>
</evidence>
<organism evidence="15 16">
    <name type="scientific">Flammeovirga pectinis</name>
    <dbReference type="NCBI Taxonomy" id="2494373"/>
    <lineage>
        <taxon>Bacteria</taxon>
        <taxon>Pseudomonadati</taxon>
        <taxon>Bacteroidota</taxon>
        <taxon>Cytophagia</taxon>
        <taxon>Cytophagales</taxon>
        <taxon>Flammeovirgaceae</taxon>
        <taxon>Flammeovirga</taxon>
    </lineage>
</organism>
<keyword evidence="9 12" id="KW-0255">Endonuclease</keyword>
<evidence type="ECO:0000256" key="4">
    <source>
        <dbReference type="ARBA" id="ARBA00005300"/>
    </source>
</evidence>
<dbReference type="InterPro" id="IPR011320">
    <property type="entry name" value="RNase_H1_N"/>
</dbReference>
<feature type="binding site" evidence="13">
    <location>
        <position position="151"/>
    </location>
    <ligand>
        <name>Mg(2+)</name>
        <dbReference type="ChEBI" id="CHEBI:18420"/>
        <label>2</label>
    </ligand>
</feature>
<feature type="binding site" evidence="13">
    <location>
        <position position="89"/>
    </location>
    <ligand>
        <name>Mg(2+)</name>
        <dbReference type="ChEBI" id="CHEBI:18420"/>
        <label>1</label>
    </ligand>
</feature>
<dbReference type="PIRSF" id="PIRSF037839">
    <property type="entry name" value="Ribonuclease_H"/>
    <property type="match status" value="1"/>
</dbReference>
<accession>A0A3Q9FMI1</accession>
<dbReference type="PANTHER" id="PTHR10642">
    <property type="entry name" value="RIBONUCLEASE H1"/>
    <property type="match status" value="1"/>
</dbReference>
<dbReference type="FunFam" id="3.40.970.10:FF:000002">
    <property type="entry name" value="Ribonuclease H"/>
    <property type="match status" value="1"/>
</dbReference>
<keyword evidence="16" id="KW-1185">Reference proteome</keyword>
<dbReference type="InterPro" id="IPR012337">
    <property type="entry name" value="RNaseH-like_sf"/>
</dbReference>
<dbReference type="SUPFAM" id="SSF53098">
    <property type="entry name" value="Ribonuclease H-like"/>
    <property type="match status" value="1"/>
</dbReference>
<evidence type="ECO:0000256" key="12">
    <source>
        <dbReference type="PIRNR" id="PIRNR037839"/>
    </source>
</evidence>
<dbReference type="InterPro" id="IPR002156">
    <property type="entry name" value="RNaseH_domain"/>
</dbReference>
<dbReference type="InterPro" id="IPR037056">
    <property type="entry name" value="RNase_H1_N_sf"/>
</dbReference>
<dbReference type="InterPro" id="IPR017290">
    <property type="entry name" value="RNase_H_bac"/>
</dbReference>
<evidence type="ECO:0000313" key="16">
    <source>
        <dbReference type="Proteomes" id="UP000267268"/>
    </source>
</evidence>
<comment type="catalytic activity">
    <reaction evidence="1 12">
        <text>Endonucleolytic cleavage to 5'-phosphomonoester.</text>
        <dbReference type="EC" id="3.1.26.4"/>
    </reaction>
</comment>
<dbReference type="Gene3D" id="3.30.420.10">
    <property type="entry name" value="Ribonuclease H-like superfamily/Ribonuclease H"/>
    <property type="match status" value="1"/>
</dbReference>
<evidence type="ECO:0000256" key="3">
    <source>
        <dbReference type="ARBA" id="ARBA00004065"/>
    </source>
</evidence>
<comment type="function">
    <text evidence="3 12">Endonuclease that specifically degrades the RNA of RNA-DNA hybrids.</text>
</comment>
<evidence type="ECO:0000256" key="7">
    <source>
        <dbReference type="ARBA" id="ARBA00022722"/>
    </source>
</evidence>
<dbReference type="InterPro" id="IPR050092">
    <property type="entry name" value="RNase_H"/>
</dbReference>
<gene>
    <name evidence="15" type="ORF">EI427_13275</name>
</gene>
<dbReference type="OrthoDB" id="9811552at2"/>
<evidence type="ECO:0000256" key="11">
    <source>
        <dbReference type="ARBA" id="ARBA00022842"/>
    </source>
</evidence>
<sequence>MAGSKKQKFYVVWEGGKPGIYTTWAECQKQVQGTKGAKYKSFDSKLEAQKAYNSNPSAYIFKKKPGTVIKKNIDPSIGEPIMTNSVAVDAACSGARGPMEYRGVWLQNGKQLFIQGPHEDGTNNIGEFLGIVHALAFLKQHKYHDTIVYTDSRTAMKWVRDKRLKTTLTKNPKNKIIFDLIDRAVNWLESNSYKNPILKWETKAWGEIPADFGRK</sequence>
<evidence type="ECO:0000256" key="9">
    <source>
        <dbReference type="ARBA" id="ARBA00022759"/>
    </source>
</evidence>
<dbReference type="AlphaFoldDB" id="A0A3Q9FMI1"/>
<dbReference type="Pfam" id="PF00075">
    <property type="entry name" value="RNase_H"/>
    <property type="match status" value="1"/>
</dbReference>
<dbReference type="SUPFAM" id="SSF55658">
    <property type="entry name" value="L9 N-domain-like"/>
    <property type="match status" value="1"/>
</dbReference>
<reference evidence="15 16" key="1">
    <citation type="submission" date="2018-12" db="EMBL/GenBank/DDBJ databases">
        <title>Flammeovirga pectinis sp. nov., isolated from the gut of the Korean scallop, Patinopecten yessoensis.</title>
        <authorList>
            <person name="Bae J.-W."/>
            <person name="Jeong Y.-S."/>
            <person name="Kang W."/>
        </authorList>
    </citation>
    <scope>NUCLEOTIDE SEQUENCE [LARGE SCALE GENOMIC DNA]</scope>
    <source>
        <strain evidence="15 16">L12M1</strain>
    </source>
</reference>
<keyword evidence="8 12" id="KW-0479">Metal-binding</keyword>
<evidence type="ECO:0000256" key="10">
    <source>
        <dbReference type="ARBA" id="ARBA00022801"/>
    </source>
</evidence>
<evidence type="ECO:0000256" key="1">
    <source>
        <dbReference type="ARBA" id="ARBA00000077"/>
    </source>
</evidence>
<protein>
    <recommendedName>
        <fullName evidence="6 12">Ribonuclease H</fullName>
        <ecNumber evidence="5 12">3.1.26.4</ecNumber>
    </recommendedName>
</protein>
<dbReference type="KEGG" id="fll:EI427_13275"/>
<comment type="similarity">
    <text evidence="4 12">Belongs to the RNase H family.</text>
</comment>
<dbReference type="GO" id="GO:0043137">
    <property type="term" value="P:DNA replication, removal of RNA primer"/>
    <property type="evidence" value="ECO:0007669"/>
    <property type="project" value="TreeGrafter"/>
</dbReference>
<feature type="binding site" evidence="13">
    <location>
        <position position="127"/>
    </location>
    <ligand>
        <name>Mg(2+)</name>
        <dbReference type="ChEBI" id="CHEBI:18420"/>
        <label>2</label>
    </ligand>
</feature>
<keyword evidence="10 12" id="KW-0378">Hydrolase</keyword>
<comment type="cofactor">
    <cofactor evidence="13">
        <name>Mn(2+)</name>
        <dbReference type="ChEBI" id="CHEBI:29035"/>
    </cofactor>
    <cofactor evidence="13">
        <name>Mg(2+)</name>
        <dbReference type="ChEBI" id="CHEBI:18420"/>
    </cofactor>
    <text evidence="13">Binds 2 metal ions per subunit. Manganese or magnesium.</text>
</comment>
<feature type="binding site" evidence="13">
    <location>
        <position position="211"/>
    </location>
    <ligand>
        <name>Mg(2+)</name>
        <dbReference type="ChEBI" id="CHEBI:18420"/>
        <label>1</label>
    </ligand>
</feature>
<dbReference type="GO" id="GO:0003676">
    <property type="term" value="F:nucleic acid binding"/>
    <property type="evidence" value="ECO:0007669"/>
    <property type="project" value="UniProtKB-UniRule"/>
</dbReference>
<dbReference type="InterPro" id="IPR009027">
    <property type="entry name" value="Ribosomal_bL9/RNase_H1_N"/>
</dbReference>
<dbReference type="Proteomes" id="UP000267268">
    <property type="component" value="Chromosome 1"/>
</dbReference>
<dbReference type="EMBL" id="CP034562">
    <property type="protein sequence ID" value="AZQ63174.1"/>
    <property type="molecule type" value="Genomic_DNA"/>
</dbReference>
<proteinExistence type="inferred from homology"/>